<dbReference type="OrthoDB" id="9798859at2"/>
<evidence type="ECO:0000313" key="10">
    <source>
        <dbReference type="Proteomes" id="UP000201728"/>
    </source>
</evidence>
<sequence length="133" mass="14558">MNSLILQTAARFLLILMLLFSFWVLLRGHNSPGGGFIGGLIAASAFALYLIAYGVRQFKILLIIELPIILGLGLMCILVSGLIPLLHGKLFLTGIWYSFLSVNIGSPLLFDLGIYFVVVSSILIILYALEKES</sequence>
<evidence type="ECO:0000256" key="6">
    <source>
        <dbReference type="ARBA" id="ARBA00023136"/>
    </source>
</evidence>
<dbReference type="AlphaFoldDB" id="A0A222P1L1"/>
<evidence type="ECO:0000313" key="9">
    <source>
        <dbReference type="EMBL" id="ASQ45748.1"/>
    </source>
</evidence>
<feature type="transmembrane region" description="Helical" evidence="7">
    <location>
        <begin position="35"/>
        <end position="55"/>
    </location>
</feature>
<reference evidence="9 10" key="1">
    <citation type="submission" date="2016-07" db="EMBL/GenBank/DDBJ databases">
        <authorList>
            <person name="Hassler H."/>
        </authorList>
    </citation>
    <scope>NUCLEOTIDE SEQUENCE [LARGE SCALE GENOMIC DNA]</scope>
    <source>
        <strain evidence="9 10">CDC-D5610</strain>
    </source>
</reference>
<comment type="similarity">
    <text evidence="2">Belongs to the CPA3 antiporters (TC 2.A.63) subunit B family.</text>
</comment>
<evidence type="ECO:0000256" key="4">
    <source>
        <dbReference type="ARBA" id="ARBA00022692"/>
    </source>
</evidence>
<evidence type="ECO:0000259" key="8">
    <source>
        <dbReference type="Pfam" id="PF04039"/>
    </source>
</evidence>
<feature type="transmembrane region" description="Helical" evidence="7">
    <location>
        <begin position="12"/>
        <end position="29"/>
    </location>
</feature>
<dbReference type="NCBIfam" id="NF009163">
    <property type="entry name" value="PRK12509.1"/>
    <property type="match status" value="1"/>
</dbReference>
<keyword evidence="3" id="KW-1003">Cell membrane</keyword>
<evidence type="ECO:0000256" key="1">
    <source>
        <dbReference type="ARBA" id="ARBA00004651"/>
    </source>
</evidence>
<comment type="subcellular location">
    <subcellularLocation>
        <location evidence="1">Cell membrane</location>
        <topology evidence="1">Multi-pass membrane protein</topology>
    </subcellularLocation>
</comment>
<keyword evidence="10" id="KW-1185">Reference proteome</keyword>
<dbReference type="Proteomes" id="UP000201728">
    <property type="component" value="Chromosome"/>
</dbReference>
<evidence type="ECO:0000256" key="7">
    <source>
        <dbReference type="SAM" id="Phobius"/>
    </source>
</evidence>
<name>A0A222P1L1_9GAMM</name>
<accession>A0A222P1L1</accession>
<feature type="transmembrane region" description="Helical" evidence="7">
    <location>
        <begin position="62"/>
        <end position="87"/>
    </location>
</feature>
<dbReference type="Pfam" id="PF04039">
    <property type="entry name" value="MnhB"/>
    <property type="match status" value="1"/>
</dbReference>
<dbReference type="RefSeq" id="WP_094090777.1">
    <property type="nucleotide sequence ID" value="NZ_CP016397.1"/>
</dbReference>
<dbReference type="EMBL" id="CP016397">
    <property type="protein sequence ID" value="ASQ45748.1"/>
    <property type="molecule type" value="Genomic_DNA"/>
</dbReference>
<keyword evidence="6 7" id="KW-0472">Membrane</keyword>
<dbReference type="PANTHER" id="PTHR33932">
    <property type="entry name" value="NA(+)/H(+) ANTIPORTER SUBUNIT B"/>
    <property type="match status" value="1"/>
</dbReference>
<evidence type="ECO:0000256" key="3">
    <source>
        <dbReference type="ARBA" id="ARBA00022475"/>
    </source>
</evidence>
<gene>
    <name evidence="9" type="primary">mrpB</name>
    <name evidence="9" type="ORF">clem_05965</name>
</gene>
<protein>
    <submittedName>
        <fullName evidence="9">Na(+)/H(+) antiporter subunit B</fullName>
    </submittedName>
</protein>
<dbReference type="KEGG" id="lcd:clem_05965"/>
<organism evidence="9 10">
    <name type="scientific">Legionella clemsonensis</name>
    <dbReference type="NCBI Taxonomy" id="1867846"/>
    <lineage>
        <taxon>Bacteria</taxon>
        <taxon>Pseudomonadati</taxon>
        <taxon>Pseudomonadota</taxon>
        <taxon>Gammaproteobacteria</taxon>
        <taxon>Legionellales</taxon>
        <taxon>Legionellaceae</taxon>
        <taxon>Legionella</taxon>
    </lineage>
</organism>
<dbReference type="GO" id="GO:0005886">
    <property type="term" value="C:plasma membrane"/>
    <property type="evidence" value="ECO:0007669"/>
    <property type="project" value="UniProtKB-SubCell"/>
</dbReference>
<proteinExistence type="inferred from homology"/>
<dbReference type="InterPro" id="IPR050622">
    <property type="entry name" value="CPA3_antiporter_subunitB"/>
</dbReference>
<dbReference type="PANTHER" id="PTHR33932:SF4">
    <property type="entry name" value="NA(+)_H(+) ANTIPORTER SUBUNIT B"/>
    <property type="match status" value="1"/>
</dbReference>
<dbReference type="InterPro" id="IPR007182">
    <property type="entry name" value="MnhB"/>
</dbReference>
<evidence type="ECO:0000256" key="2">
    <source>
        <dbReference type="ARBA" id="ARBA00009425"/>
    </source>
</evidence>
<feature type="domain" description="Na+/H+ antiporter MnhB subunit-related protein" evidence="8">
    <location>
        <begin position="5"/>
        <end position="123"/>
    </location>
</feature>
<keyword evidence="5 7" id="KW-1133">Transmembrane helix</keyword>
<keyword evidence="4 7" id="KW-0812">Transmembrane</keyword>
<evidence type="ECO:0000256" key="5">
    <source>
        <dbReference type="ARBA" id="ARBA00022989"/>
    </source>
</evidence>
<feature type="transmembrane region" description="Helical" evidence="7">
    <location>
        <begin position="107"/>
        <end position="129"/>
    </location>
</feature>